<comment type="subcellular location">
    <subcellularLocation>
        <location evidence="1">Cell membrane</location>
        <topology evidence="1">Multi-pass membrane protein</topology>
    </subcellularLocation>
</comment>
<sequence>MSDTSSLKRNGLYNFLGSTLPIFVSLVTIPLYLSHVGAAAYGVLSIVWMLQGYFGFFDFGLTRATANQVAKLKHGTADDRESIFWTALILNTCSGLIGGIVLYLVGALAIEHFVQAQDALRNEVLRSMPWIAASVPITTISGVLVGSVEGREKFGVLNAVQLVNMFIFQTFPLLASYAIGPSLNVIIPASIIGGCISIIVLAITAFFCFPLRMTGKPKRKLVKVLFSYGVWISISNFILPIMEAADRFIISRFLGAVAVAQYNVPFNLSIRVRIIPSVISRTIFPRMSAQDSKTSLDFFEKATKLLAAVLTPVIVLGIFAMGPFIHFWINPTFAIQAGPIGCILLLGIWFNSLAFIPVAYLQAQARPGVVARLQLWQVIPFLTVLWFSIHHFGLLGAAWAWTARVAIDAVLLTNAVDQGIKFMKFCVFPITILIVSYVVNELLVTSVASAAAIGAPFVLVCAVWAYRTEPRIQEIVKNSVYSRKMKNLDKMNG</sequence>
<evidence type="ECO:0000256" key="4">
    <source>
        <dbReference type="ARBA" id="ARBA00022989"/>
    </source>
</evidence>
<proteinExistence type="predicted"/>
<name>A0ABT3ZT84_9BURK</name>
<feature type="transmembrane region" description="Helical" evidence="6">
    <location>
        <begin position="130"/>
        <end position="148"/>
    </location>
</feature>
<dbReference type="EMBL" id="JAPMXC010000012">
    <property type="protein sequence ID" value="MCY0389789.1"/>
    <property type="molecule type" value="Genomic_DNA"/>
</dbReference>
<gene>
    <name evidence="7" type="ORF">OVY01_21850</name>
</gene>
<evidence type="ECO:0000256" key="2">
    <source>
        <dbReference type="ARBA" id="ARBA00022475"/>
    </source>
</evidence>
<feature type="transmembrane region" description="Helical" evidence="6">
    <location>
        <begin position="373"/>
        <end position="392"/>
    </location>
</feature>
<dbReference type="CDD" id="cd13128">
    <property type="entry name" value="MATE_Wzx_like"/>
    <property type="match status" value="1"/>
</dbReference>
<accession>A0ABT3ZT84</accession>
<dbReference type="InterPro" id="IPR002797">
    <property type="entry name" value="Polysacc_synth"/>
</dbReference>
<dbReference type="PANTHER" id="PTHR30250:SF26">
    <property type="entry name" value="PSMA PROTEIN"/>
    <property type="match status" value="1"/>
</dbReference>
<organism evidence="7 8">
    <name type="scientific">Robbsia betulipollinis</name>
    <dbReference type="NCBI Taxonomy" id="2981849"/>
    <lineage>
        <taxon>Bacteria</taxon>
        <taxon>Pseudomonadati</taxon>
        <taxon>Pseudomonadota</taxon>
        <taxon>Betaproteobacteria</taxon>
        <taxon>Burkholderiales</taxon>
        <taxon>Burkholderiaceae</taxon>
        <taxon>Robbsia</taxon>
    </lineage>
</organism>
<feature type="transmembrane region" description="Helical" evidence="6">
    <location>
        <begin position="12"/>
        <end position="33"/>
    </location>
</feature>
<feature type="transmembrane region" description="Helical" evidence="6">
    <location>
        <begin position="445"/>
        <end position="466"/>
    </location>
</feature>
<feature type="transmembrane region" description="Helical" evidence="6">
    <location>
        <begin position="305"/>
        <end position="329"/>
    </location>
</feature>
<dbReference type="Proteomes" id="UP001082899">
    <property type="component" value="Unassembled WGS sequence"/>
</dbReference>
<comment type="caution">
    <text evidence="7">The sequence shown here is derived from an EMBL/GenBank/DDBJ whole genome shotgun (WGS) entry which is preliminary data.</text>
</comment>
<feature type="transmembrane region" description="Helical" evidence="6">
    <location>
        <begin position="335"/>
        <end position="361"/>
    </location>
</feature>
<protein>
    <submittedName>
        <fullName evidence="7">Flippase</fullName>
    </submittedName>
</protein>
<keyword evidence="4 6" id="KW-1133">Transmembrane helix</keyword>
<feature type="transmembrane region" description="Helical" evidence="6">
    <location>
        <begin position="185"/>
        <end position="209"/>
    </location>
</feature>
<keyword evidence="8" id="KW-1185">Reference proteome</keyword>
<evidence type="ECO:0000313" key="8">
    <source>
        <dbReference type="Proteomes" id="UP001082899"/>
    </source>
</evidence>
<feature type="transmembrane region" description="Helical" evidence="6">
    <location>
        <begin position="82"/>
        <end position="110"/>
    </location>
</feature>
<keyword evidence="5 6" id="KW-0472">Membrane</keyword>
<evidence type="ECO:0000256" key="3">
    <source>
        <dbReference type="ARBA" id="ARBA00022692"/>
    </source>
</evidence>
<evidence type="ECO:0000256" key="1">
    <source>
        <dbReference type="ARBA" id="ARBA00004651"/>
    </source>
</evidence>
<reference evidence="7" key="1">
    <citation type="submission" date="2022-11" db="EMBL/GenBank/DDBJ databases">
        <title>Robbsia betulipollinis sp. nov., isolated from pollen of birch (Betula pendula).</title>
        <authorList>
            <person name="Shi H."/>
            <person name="Ambika Manirajan B."/>
            <person name="Ratering S."/>
            <person name="Geissler-Plaum R."/>
            <person name="Schnell S."/>
        </authorList>
    </citation>
    <scope>NUCLEOTIDE SEQUENCE</scope>
    <source>
        <strain evidence="7">Bb-Pol-6</strain>
    </source>
</reference>
<dbReference type="RefSeq" id="WP_267849718.1">
    <property type="nucleotide sequence ID" value="NZ_JAPMXC010000012.1"/>
</dbReference>
<keyword evidence="2" id="KW-1003">Cell membrane</keyword>
<feature type="transmembrane region" description="Helical" evidence="6">
    <location>
        <begin position="155"/>
        <end position="179"/>
    </location>
</feature>
<evidence type="ECO:0000256" key="6">
    <source>
        <dbReference type="SAM" id="Phobius"/>
    </source>
</evidence>
<dbReference type="InterPro" id="IPR050833">
    <property type="entry name" value="Poly_Biosynth_Transport"/>
</dbReference>
<dbReference type="Pfam" id="PF01943">
    <property type="entry name" value="Polysacc_synt"/>
    <property type="match status" value="1"/>
</dbReference>
<keyword evidence="3 6" id="KW-0812">Transmembrane</keyword>
<evidence type="ECO:0000313" key="7">
    <source>
        <dbReference type="EMBL" id="MCY0389789.1"/>
    </source>
</evidence>
<dbReference type="PANTHER" id="PTHR30250">
    <property type="entry name" value="PST FAMILY PREDICTED COLANIC ACID TRANSPORTER"/>
    <property type="match status" value="1"/>
</dbReference>
<feature type="transmembrane region" description="Helical" evidence="6">
    <location>
        <begin position="221"/>
        <end position="242"/>
    </location>
</feature>
<feature type="transmembrane region" description="Helical" evidence="6">
    <location>
        <begin position="422"/>
        <end position="439"/>
    </location>
</feature>
<feature type="transmembrane region" description="Helical" evidence="6">
    <location>
        <begin position="39"/>
        <end position="61"/>
    </location>
</feature>
<evidence type="ECO:0000256" key="5">
    <source>
        <dbReference type="ARBA" id="ARBA00023136"/>
    </source>
</evidence>